<evidence type="ECO:0000256" key="1">
    <source>
        <dbReference type="SAM" id="MobiDB-lite"/>
    </source>
</evidence>
<evidence type="ECO:0000313" key="3">
    <source>
        <dbReference type="EMBL" id="KAJ7971512.1"/>
    </source>
</evidence>
<dbReference type="KEGG" id="qsa:O6P43_009534"/>
<dbReference type="PANTHER" id="PTHR24075">
    <property type="entry name" value="SEC63 DOMAIN-CONTAINING"/>
    <property type="match status" value="1"/>
</dbReference>
<protein>
    <submittedName>
        <fullName evidence="3">DnaJ protein ERDJ2A</fullName>
    </submittedName>
</protein>
<proteinExistence type="predicted"/>
<dbReference type="GO" id="GO:0008320">
    <property type="term" value="F:protein transmembrane transporter activity"/>
    <property type="evidence" value="ECO:0007669"/>
    <property type="project" value="TreeGrafter"/>
</dbReference>
<dbReference type="EMBL" id="JARAOO010000004">
    <property type="protein sequence ID" value="KAJ7971512.1"/>
    <property type="molecule type" value="Genomic_DNA"/>
</dbReference>
<dbReference type="SUPFAM" id="SSF81296">
    <property type="entry name" value="E set domains"/>
    <property type="match status" value="1"/>
</dbReference>
<feature type="region of interest" description="Disordered" evidence="1">
    <location>
        <begin position="169"/>
        <end position="210"/>
    </location>
</feature>
<keyword evidence="2" id="KW-1133">Transmembrane helix</keyword>
<dbReference type="GO" id="GO:0006620">
    <property type="term" value="P:post-translational protein targeting to endoplasmic reticulum membrane"/>
    <property type="evidence" value="ECO:0007669"/>
    <property type="project" value="TreeGrafter"/>
</dbReference>
<sequence length="256" mass="28970">MQKMQTFQELQDMSAQERTELLTQIAGFTSAESQDVEMVLEMMPSIMMDIKCETEDSVSNDIWISQKVNFMDETRATTTASKAIQELQEGLGATLKEINAAVKEAVEKVRNGSRLVMRKFQAPAEGNYNLTCYCLCDSWMGCDKRTILKVKVLKRSRAGTRLGALAEEGTTVEDKIEEEEEGEDGYDDYDSEYSEDDDDDDDEKDNKRNGVIPNGIHMVNAAVQVLKINALNKAFKCFPFFIVLQLPFFITFAWNT</sequence>
<name>A0AAD7VD42_QUISA</name>
<keyword evidence="4" id="KW-1185">Reference proteome</keyword>
<dbReference type="PANTHER" id="PTHR24075:SF0">
    <property type="entry name" value="TRANSLOCATION PROTEIN SEC63 HOMOLOG"/>
    <property type="match status" value="1"/>
</dbReference>
<evidence type="ECO:0000256" key="2">
    <source>
        <dbReference type="SAM" id="Phobius"/>
    </source>
</evidence>
<dbReference type="GO" id="GO:0003723">
    <property type="term" value="F:RNA binding"/>
    <property type="evidence" value="ECO:0007669"/>
    <property type="project" value="TreeGrafter"/>
</dbReference>
<dbReference type="Proteomes" id="UP001163823">
    <property type="component" value="Chromosome 4"/>
</dbReference>
<dbReference type="GO" id="GO:0031207">
    <property type="term" value="C:Sec62/Sec63 complex"/>
    <property type="evidence" value="ECO:0007669"/>
    <property type="project" value="TreeGrafter"/>
</dbReference>
<keyword evidence="2" id="KW-0472">Membrane</keyword>
<dbReference type="InterPro" id="IPR035892">
    <property type="entry name" value="C2_domain_sf"/>
</dbReference>
<evidence type="ECO:0000313" key="4">
    <source>
        <dbReference type="Proteomes" id="UP001163823"/>
    </source>
</evidence>
<keyword evidence="2" id="KW-0812">Transmembrane</keyword>
<dbReference type="InterPro" id="IPR014756">
    <property type="entry name" value="Ig_E-set"/>
</dbReference>
<organism evidence="3 4">
    <name type="scientific">Quillaja saponaria</name>
    <name type="common">Soap bark tree</name>
    <dbReference type="NCBI Taxonomy" id="32244"/>
    <lineage>
        <taxon>Eukaryota</taxon>
        <taxon>Viridiplantae</taxon>
        <taxon>Streptophyta</taxon>
        <taxon>Embryophyta</taxon>
        <taxon>Tracheophyta</taxon>
        <taxon>Spermatophyta</taxon>
        <taxon>Magnoliopsida</taxon>
        <taxon>eudicotyledons</taxon>
        <taxon>Gunneridae</taxon>
        <taxon>Pentapetalae</taxon>
        <taxon>rosids</taxon>
        <taxon>fabids</taxon>
        <taxon>Fabales</taxon>
        <taxon>Quillajaceae</taxon>
        <taxon>Quillaja</taxon>
    </lineage>
</organism>
<reference evidence="3" key="1">
    <citation type="journal article" date="2023" name="Science">
        <title>Elucidation of the pathway for biosynthesis of saponin adjuvants from the soapbark tree.</title>
        <authorList>
            <person name="Reed J."/>
            <person name="Orme A."/>
            <person name="El-Demerdash A."/>
            <person name="Owen C."/>
            <person name="Martin L.B.B."/>
            <person name="Misra R.C."/>
            <person name="Kikuchi S."/>
            <person name="Rejzek M."/>
            <person name="Martin A.C."/>
            <person name="Harkess A."/>
            <person name="Leebens-Mack J."/>
            <person name="Louveau T."/>
            <person name="Stephenson M.J."/>
            <person name="Osbourn A."/>
        </authorList>
    </citation>
    <scope>NUCLEOTIDE SEQUENCE</scope>
    <source>
        <strain evidence="3">S10</strain>
    </source>
</reference>
<dbReference type="GO" id="GO:0006614">
    <property type="term" value="P:SRP-dependent cotranslational protein targeting to membrane"/>
    <property type="evidence" value="ECO:0007669"/>
    <property type="project" value="TreeGrafter"/>
</dbReference>
<gene>
    <name evidence="3" type="ORF">O6P43_009534</name>
</gene>
<feature type="transmembrane region" description="Helical" evidence="2">
    <location>
        <begin position="237"/>
        <end position="254"/>
    </location>
</feature>
<dbReference type="Gene3D" id="2.60.40.150">
    <property type="entry name" value="C2 domain"/>
    <property type="match status" value="1"/>
</dbReference>
<accession>A0AAD7VD42</accession>
<comment type="caution">
    <text evidence="3">The sequence shown here is derived from an EMBL/GenBank/DDBJ whole genome shotgun (WGS) entry which is preliminary data.</text>
</comment>
<dbReference type="AlphaFoldDB" id="A0AAD7VD42"/>
<feature type="compositionally biased region" description="Acidic residues" evidence="1">
    <location>
        <begin position="175"/>
        <end position="203"/>
    </location>
</feature>